<accession>A0A918AM63</accession>
<dbReference type="EMBL" id="BMRG01000002">
    <property type="protein sequence ID" value="GGP45141.1"/>
    <property type="molecule type" value="Genomic_DNA"/>
</dbReference>
<comment type="caution">
    <text evidence="1">The sequence shown here is derived from an EMBL/GenBank/DDBJ whole genome shotgun (WGS) entry which is preliminary data.</text>
</comment>
<evidence type="ECO:0000313" key="1">
    <source>
        <dbReference type="EMBL" id="GGP45141.1"/>
    </source>
</evidence>
<name>A0A918AM63_9PSEU</name>
<evidence type="ECO:0000313" key="2">
    <source>
        <dbReference type="Proteomes" id="UP000639606"/>
    </source>
</evidence>
<organism evidence="1 2">
    <name type="scientific">Saccharothrix coeruleofusca</name>
    <dbReference type="NCBI Taxonomy" id="33919"/>
    <lineage>
        <taxon>Bacteria</taxon>
        <taxon>Bacillati</taxon>
        <taxon>Actinomycetota</taxon>
        <taxon>Actinomycetes</taxon>
        <taxon>Pseudonocardiales</taxon>
        <taxon>Pseudonocardiaceae</taxon>
        <taxon>Saccharothrix</taxon>
    </lineage>
</organism>
<dbReference type="Proteomes" id="UP000639606">
    <property type="component" value="Unassembled WGS sequence"/>
</dbReference>
<reference evidence="1" key="1">
    <citation type="journal article" date="2014" name="Int. J. Syst. Evol. Microbiol.">
        <title>Complete genome sequence of Corynebacterium casei LMG S-19264T (=DSM 44701T), isolated from a smear-ripened cheese.</title>
        <authorList>
            <consortium name="US DOE Joint Genome Institute (JGI-PGF)"/>
            <person name="Walter F."/>
            <person name="Albersmeier A."/>
            <person name="Kalinowski J."/>
            <person name="Ruckert C."/>
        </authorList>
    </citation>
    <scope>NUCLEOTIDE SEQUENCE</scope>
    <source>
        <strain evidence="1">JCM 3313</strain>
    </source>
</reference>
<dbReference type="RefSeq" id="WP_229795238.1">
    <property type="nucleotide sequence ID" value="NZ_BMRG01000002.1"/>
</dbReference>
<gene>
    <name evidence="1" type="ORF">GCM10010185_16170</name>
</gene>
<dbReference type="AlphaFoldDB" id="A0A918AM63"/>
<keyword evidence="2" id="KW-1185">Reference proteome</keyword>
<sequence length="71" mass="7850">MTQHVKHPAHFDNDATAAVNERLTIHDCEVAWEAQRWVSGERGPLVKNLDTLAGADSTNYATEAVRIDAPH</sequence>
<reference evidence="1" key="2">
    <citation type="submission" date="2020-09" db="EMBL/GenBank/DDBJ databases">
        <authorList>
            <person name="Sun Q."/>
            <person name="Ohkuma M."/>
        </authorList>
    </citation>
    <scope>NUCLEOTIDE SEQUENCE</scope>
    <source>
        <strain evidence="1">JCM 3313</strain>
    </source>
</reference>
<proteinExistence type="predicted"/>
<protein>
    <submittedName>
        <fullName evidence="1">Uncharacterized protein</fullName>
    </submittedName>
</protein>